<dbReference type="AlphaFoldDB" id="A0A6C0ECZ9"/>
<organism evidence="1">
    <name type="scientific">viral metagenome</name>
    <dbReference type="NCBI Taxonomy" id="1070528"/>
    <lineage>
        <taxon>unclassified sequences</taxon>
        <taxon>metagenomes</taxon>
        <taxon>organismal metagenomes</taxon>
    </lineage>
</organism>
<evidence type="ECO:0000313" key="1">
    <source>
        <dbReference type="EMBL" id="QHT26984.1"/>
    </source>
</evidence>
<accession>A0A6C0ECZ9</accession>
<sequence>MQFGNCMYEVNGNLTCKTVEHAENTMSIREMNLRNEIKRTECAGFGTVQCERDWEEIANKRCDGFWNEQKICKRSEGLIKKELGVALYNIAVPTTAVPTIDASIRKRGVCNKGYYDKTDGKAKWWECGKNCPGGKNWTDDSCNCACLPLPKQ</sequence>
<protein>
    <submittedName>
        <fullName evidence="1">Uncharacterized protein</fullName>
    </submittedName>
</protein>
<proteinExistence type="predicted"/>
<reference evidence="1" key="1">
    <citation type="journal article" date="2020" name="Nature">
        <title>Giant virus diversity and host interactions through global metagenomics.</title>
        <authorList>
            <person name="Schulz F."/>
            <person name="Roux S."/>
            <person name="Paez-Espino D."/>
            <person name="Jungbluth S."/>
            <person name="Walsh D.A."/>
            <person name="Denef V.J."/>
            <person name="McMahon K.D."/>
            <person name="Konstantinidis K.T."/>
            <person name="Eloe-Fadrosh E.A."/>
            <person name="Kyrpides N.C."/>
            <person name="Woyke T."/>
        </authorList>
    </citation>
    <scope>NUCLEOTIDE SEQUENCE</scope>
    <source>
        <strain evidence="1">GVMAG-M-3300023179-2</strain>
    </source>
</reference>
<dbReference type="EMBL" id="MN739806">
    <property type="protein sequence ID" value="QHT26984.1"/>
    <property type="molecule type" value="Genomic_DNA"/>
</dbReference>
<name>A0A6C0ECZ9_9ZZZZ</name>